<dbReference type="Pfam" id="PF20644">
    <property type="entry name" value="Rrn7_cyclin_N"/>
    <property type="match status" value="1"/>
</dbReference>
<reference evidence="14" key="1">
    <citation type="submission" date="2016-05" db="EMBL/GenBank/DDBJ databases">
        <title>Comparative genomics of biotechnologically important yeasts.</title>
        <authorList>
            <consortium name="DOE Joint Genome Institute"/>
            <person name="Riley R."/>
            <person name="Haridas S."/>
            <person name="Wolfe K.H."/>
            <person name="Lopes M.R."/>
            <person name="Hittinger C.T."/>
            <person name="Goker M."/>
            <person name="Salamov A."/>
            <person name="Wisecaver J."/>
            <person name="Long T.M."/>
            <person name="Aerts A.L."/>
            <person name="Barry K."/>
            <person name="Choi C."/>
            <person name="Clum A."/>
            <person name="Coughlan A.Y."/>
            <person name="Deshpande S."/>
            <person name="Douglass A.P."/>
            <person name="Hanson S.J."/>
            <person name="Klenk H.-P."/>
            <person name="Labutti K."/>
            <person name="Lapidus A."/>
            <person name="Lindquist E."/>
            <person name="Lipzen A."/>
            <person name="Meier-Kolthoff J.P."/>
            <person name="Ohm R.A."/>
            <person name="Otillar R.P."/>
            <person name="Pangilinan J."/>
            <person name="Peng Y."/>
            <person name="Rokas A."/>
            <person name="Rosa C.A."/>
            <person name="Scheuner C."/>
            <person name="Sibirny A.A."/>
            <person name="Slot J.C."/>
            <person name="Stielow J.B."/>
            <person name="Sun H."/>
            <person name="Kurtzman C.P."/>
            <person name="Blackwell M."/>
            <person name="Grigoriev I.V."/>
            <person name="Jeffries T.W."/>
        </authorList>
    </citation>
    <scope>NUCLEOTIDE SEQUENCE [LARGE SCALE GENOMIC DNA]</scope>
    <source>
        <strain evidence="14">DSM 1968</strain>
    </source>
</reference>
<feature type="compositionally biased region" description="Low complexity" evidence="10">
    <location>
        <begin position="510"/>
        <end position="522"/>
    </location>
</feature>
<dbReference type="InParanoid" id="A0A1D2VQ02"/>
<sequence length="596" mass="69807">MDGDIEFNDEADQDNFVQTKRLNIPTAKSRLGSQKSSLHAAENLKLYGSKGKQLFLKCYQHVLKSQVNWLIKEKKFPKLFERIVKELWIIYLLSNYDSNNSTNLKKNGNRSSGNESVEDNDENDDDKNSNYSSTYETDATINTDGDELSGLEDDSTVKRKNFNYRIPLIHSIILCYLSCLYLRLPVYSIDFIRWCVTNKIPYMKATFFIPSNLRQKLANHYLPVFEPLRPPIKGDFYFQVKKVVKKLHENLNKLTIIQENFKISYQPLLFKVIKELILPPEIFQAVQNFIRFRQINFELSFLDINEKNNNRLYNKNPKKQNSVDVLLIEFPEIKLISIIIMITKLYFSTARIFNTSTRDNSRINANIQKSIENNYFYSWKRWLDITGKLNVEKDINDEQNFDSLLSSLLSSNFIINDIIEWDDYKTNKYLDWFNSTLIKNDKSEINRESLSIVEKKLFDIFNYNDLDNDKDSNVSNENENENGIEDFDNFDSFKKIGKAENEPLKKKQKNNNSKNNNNNENNFNEIKNVETAFQIFSQSVNTLKNCSPVSNEDLLIIENALINNLIINFGITSKQLKICVNWADRELVHLMQSELL</sequence>
<name>A0A1D2VQ02_9ASCO</name>
<dbReference type="GO" id="GO:0008270">
    <property type="term" value="F:zinc ion binding"/>
    <property type="evidence" value="ECO:0007669"/>
    <property type="project" value="UniProtKB-KW"/>
</dbReference>
<evidence type="ECO:0000256" key="8">
    <source>
        <dbReference type="ARBA" id="ARBA00023163"/>
    </source>
</evidence>
<keyword evidence="3" id="KW-0479">Metal-binding</keyword>
<dbReference type="InterPro" id="IPR048540">
    <property type="entry name" value="Rrn7_cyclin_N"/>
</dbReference>
<keyword evidence="14" id="KW-1185">Reference proteome</keyword>
<keyword evidence="8" id="KW-0804">Transcription</keyword>
<feature type="region of interest" description="Disordered" evidence="10">
    <location>
        <begin position="501"/>
        <end position="522"/>
    </location>
</feature>
<evidence type="ECO:0000256" key="10">
    <source>
        <dbReference type="SAM" id="MobiDB-lite"/>
    </source>
</evidence>
<evidence type="ECO:0000256" key="2">
    <source>
        <dbReference type="ARBA" id="ARBA00006899"/>
    </source>
</evidence>
<keyword evidence="9" id="KW-0539">Nucleus</keyword>
<keyword evidence="4" id="KW-0863">Zinc-finger</keyword>
<evidence type="ECO:0000259" key="12">
    <source>
        <dbReference type="Pfam" id="PF20645"/>
    </source>
</evidence>
<feature type="compositionally biased region" description="Polar residues" evidence="10">
    <location>
        <begin position="134"/>
        <end position="143"/>
    </location>
</feature>
<dbReference type="GO" id="GO:0042790">
    <property type="term" value="P:nucleolar large rRNA transcription by RNA polymerase I"/>
    <property type="evidence" value="ECO:0007669"/>
    <property type="project" value="TreeGrafter"/>
</dbReference>
<feature type="region of interest" description="Disordered" evidence="10">
    <location>
        <begin position="469"/>
        <end position="488"/>
    </location>
</feature>
<keyword evidence="7" id="KW-0238">DNA-binding</keyword>
<dbReference type="AlphaFoldDB" id="A0A1D2VQ02"/>
<evidence type="ECO:0000256" key="3">
    <source>
        <dbReference type="ARBA" id="ARBA00022723"/>
    </source>
</evidence>
<feature type="compositionally biased region" description="Acidic residues" evidence="10">
    <location>
        <begin position="116"/>
        <end position="125"/>
    </location>
</feature>
<feature type="domain" description="Rrn7/TAF1B C-terminal cyclin" evidence="12">
    <location>
        <begin position="230"/>
        <end position="436"/>
    </location>
</feature>
<dbReference type="STRING" id="1344418.A0A1D2VQ02"/>
<dbReference type="EMBL" id="KV454475">
    <property type="protein sequence ID" value="ODV63664.1"/>
    <property type="molecule type" value="Genomic_DNA"/>
</dbReference>
<evidence type="ECO:0000256" key="4">
    <source>
        <dbReference type="ARBA" id="ARBA00022771"/>
    </source>
</evidence>
<comment type="similarity">
    <text evidence="2">Belongs to the RRN7/TAF1B family.</text>
</comment>
<dbReference type="PANTHER" id="PTHR31576">
    <property type="entry name" value="TATA BOX-BINDING PROTEIN-ASSOCIATED FACTOR RNA POLYMERASE I SUBUNIT B"/>
    <property type="match status" value="1"/>
</dbReference>
<evidence type="ECO:0000313" key="14">
    <source>
        <dbReference type="Proteomes" id="UP000095038"/>
    </source>
</evidence>
<feature type="domain" description="Rrn7/TAF1B N-terminal cyclin" evidence="11">
    <location>
        <begin position="59"/>
        <end position="211"/>
    </location>
</feature>
<feature type="compositionally biased region" description="Acidic residues" evidence="10">
    <location>
        <begin position="478"/>
        <end position="488"/>
    </location>
</feature>
<evidence type="ECO:0000256" key="1">
    <source>
        <dbReference type="ARBA" id="ARBA00004604"/>
    </source>
</evidence>
<dbReference type="PANTHER" id="PTHR31576:SF2">
    <property type="entry name" value="TATA BOX-BINDING PROTEIN-ASSOCIATED FACTOR RNA POLYMERASE I SUBUNIT B"/>
    <property type="match status" value="1"/>
</dbReference>
<evidence type="ECO:0000256" key="9">
    <source>
        <dbReference type="ARBA" id="ARBA00023242"/>
    </source>
</evidence>
<dbReference type="InterPro" id="IPR033599">
    <property type="entry name" value="TAF1B/Rrn7"/>
</dbReference>
<dbReference type="GeneID" id="30965940"/>
<feature type="region of interest" description="Disordered" evidence="10">
    <location>
        <begin position="103"/>
        <end position="147"/>
    </location>
</feature>
<evidence type="ECO:0000256" key="5">
    <source>
        <dbReference type="ARBA" id="ARBA00022833"/>
    </source>
</evidence>
<gene>
    <name evidence="13" type="ORF">ASCRUDRAFT_73472</name>
</gene>
<dbReference type="RefSeq" id="XP_020049971.1">
    <property type="nucleotide sequence ID" value="XM_020192304.1"/>
</dbReference>
<evidence type="ECO:0000256" key="7">
    <source>
        <dbReference type="ARBA" id="ARBA00023125"/>
    </source>
</evidence>
<dbReference type="Proteomes" id="UP000095038">
    <property type="component" value="Unassembled WGS sequence"/>
</dbReference>
<proteinExistence type="inferred from homology"/>
<evidence type="ECO:0000259" key="11">
    <source>
        <dbReference type="Pfam" id="PF20644"/>
    </source>
</evidence>
<dbReference type="GO" id="GO:0070860">
    <property type="term" value="C:RNA polymerase I core factor complex"/>
    <property type="evidence" value="ECO:0007669"/>
    <property type="project" value="InterPro"/>
</dbReference>
<dbReference type="GO" id="GO:0001164">
    <property type="term" value="F:RNA polymerase I core promoter sequence-specific DNA binding"/>
    <property type="evidence" value="ECO:0007669"/>
    <property type="project" value="InterPro"/>
</dbReference>
<protein>
    <submittedName>
        <fullName evidence="13">Uncharacterized protein</fullName>
    </submittedName>
</protein>
<dbReference type="Pfam" id="PF20645">
    <property type="entry name" value="Rrn7_cyclin_C"/>
    <property type="match status" value="1"/>
</dbReference>
<comment type="subcellular location">
    <subcellularLocation>
        <location evidence="1">Nucleus</location>
        <location evidence="1">Nucleolus</location>
    </subcellularLocation>
</comment>
<dbReference type="InterPro" id="IPR048538">
    <property type="entry name" value="Rrn7_cyclin_C"/>
</dbReference>
<dbReference type="FunCoup" id="A0A1D2VQ02">
    <property type="interactions" value="41"/>
</dbReference>
<dbReference type="OrthoDB" id="428577at2759"/>
<evidence type="ECO:0000313" key="13">
    <source>
        <dbReference type="EMBL" id="ODV63664.1"/>
    </source>
</evidence>
<keyword evidence="6" id="KW-0805">Transcription regulation</keyword>
<accession>A0A1D2VQ02</accession>
<keyword evidence="5" id="KW-0862">Zinc</keyword>
<evidence type="ECO:0000256" key="6">
    <source>
        <dbReference type="ARBA" id="ARBA00023015"/>
    </source>
</evidence>
<organism evidence="13 14">
    <name type="scientific">Ascoidea rubescens DSM 1968</name>
    <dbReference type="NCBI Taxonomy" id="1344418"/>
    <lineage>
        <taxon>Eukaryota</taxon>
        <taxon>Fungi</taxon>
        <taxon>Dikarya</taxon>
        <taxon>Ascomycota</taxon>
        <taxon>Saccharomycotina</taxon>
        <taxon>Saccharomycetes</taxon>
        <taxon>Ascoideaceae</taxon>
        <taxon>Ascoidea</taxon>
    </lineage>
</organism>